<keyword evidence="3" id="KW-1185">Reference proteome</keyword>
<protein>
    <submittedName>
        <fullName evidence="2">Uncharacterized protein</fullName>
    </submittedName>
</protein>
<feature type="region of interest" description="Disordered" evidence="1">
    <location>
        <begin position="1"/>
        <end position="26"/>
    </location>
</feature>
<organism evidence="2 3">
    <name type="scientific">Toxocara canis</name>
    <name type="common">Canine roundworm</name>
    <dbReference type="NCBI Taxonomy" id="6265"/>
    <lineage>
        <taxon>Eukaryota</taxon>
        <taxon>Metazoa</taxon>
        <taxon>Ecdysozoa</taxon>
        <taxon>Nematoda</taxon>
        <taxon>Chromadorea</taxon>
        <taxon>Rhabditida</taxon>
        <taxon>Spirurina</taxon>
        <taxon>Ascaridomorpha</taxon>
        <taxon>Ascaridoidea</taxon>
        <taxon>Toxocaridae</taxon>
        <taxon>Toxocara</taxon>
    </lineage>
</organism>
<dbReference type="AlphaFoldDB" id="A0A0B2US78"/>
<dbReference type="EMBL" id="JPKZ01003307">
    <property type="protein sequence ID" value="KHN72109.1"/>
    <property type="molecule type" value="Genomic_DNA"/>
</dbReference>
<name>A0A0B2US78_TOXCA</name>
<gene>
    <name evidence="2" type="ORF">Tcan_07552</name>
</gene>
<dbReference type="Proteomes" id="UP000031036">
    <property type="component" value="Unassembled WGS sequence"/>
</dbReference>
<evidence type="ECO:0000256" key="1">
    <source>
        <dbReference type="SAM" id="MobiDB-lite"/>
    </source>
</evidence>
<sequence>MVEKNTKKTIRQTTPNTRFRRDSMIEGRNDTKGSLKIIAPLNTNGLLYLLTTQRRCLL</sequence>
<evidence type="ECO:0000313" key="2">
    <source>
        <dbReference type="EMBL" id="KHN72109.1"/>
    </source>
</evidence>
<comment type="caution">
    <text evidence="2">The sequence shown here is derived from an EMBL/GenBank/DDBJ whole genome shotgun (WGS) entry which is preliminary data.</text>
</comment>
<proteinExistence type="predicted"/>
<reference evidence="2 3" key="1">
    <citation type="submission" date="2014-11" db="EMBL/GenBank/DDBJ databases">
        <title>Genetic blueprint of the zoonotic pathogen Toxocara canis.</title>
        <authorList>
            <person name="Zhu X.-Q."/>
            <person name="Korhonen P.K."/>
            <person name="Cai H."/>
            <person name="Young N.D."/>
            <person name="Nejsum P."/>
            <person name="von Samson-Himmelstjerna G."/>
            <person name="Boag P.R."/>
            <person name="Tan P."/>
            <person name="Li Q."/>
            <person name="Min J."/>
            <person name="Yang Y."/>
            <person name="Wang X."/>
            <person name="Fang X."/>
            <person name="Hall R.S."/>
            <person name="Hofmann A."/>
            <person name="Sternberg P.W."/>
            <person name="Jex A.R."/>
            <person name="Gasser R.B."/>
        </authorList>
    </citation>
    <scope>NUCLEOTIDE SEQUENCE [LARGE SCALE GENOMIC DNA]</scope>
    <source>
        <strain evidence="2">PN_DK_2014</strain>
    </source>
</reference>
<accession>A0A0B2US78</accession>
<evidence type="ECO:0000313" key="3">
    <source>
        <dbReference type="Proteomes" id="UP000031036"/>
    </source>
</evidence>